<dbReference type="PANTHER" id="PTHR33525:SF3">
    <property type="entry name" value="RIBONUCLEASE Y"/>
    <property type="match status" value="1"/>
</dbReference>
<evidence type="ECO:0000313" key="3">
    <source>
        <dbReference type="Proteomes" id="UP000561045"/>
    </source>
</evidence>
<dbReference type="PANTHER" id="PTHR33525">
    <property type="match status" value="1"/>
</dbReference>
<gene>
    <name evidence="2" type="ORF">GGR36_003851</name>
</gene>
<dbReference type="SUPFAM" id="SSF109604">
    <property type="entry name" value="HD-domain/PDEase-like"/>
    <property type="match status" value="1"/>
</dbReference>
<dbReference type="CDD" id="cd00077">
    <property type="entry name" value="HDc"/>
    <property type="match status" value="1"/>
</dbReference>
<evidence type="ECO:0000259" key="1">
    <source>
        <dbReference type="PROSITE" id="PS51833"/>
    </source>
</evidence>
<feature type="domain" description="HDOD" evidence="1">
    <location>
        <begin position="38"/>
        <end position="227"/>
    </location>
</feature>
<dbReference type="Gene3D" id="1.10.3210.10">
    <property type="entry name" value="Hypothetical protein af1432"/>
    <property type="match status" value="1"/>
</dbReference>
<dbReference type="RefSeq" id="WP_183636716.1">
    <property type="nucleotide sequence ID" value="NZ_BAABLE010000009.1"/>
</dbReference>
<dbReference type="InterPro" id="IPR052340">
    <property type="entry name" value="RNase_Y/CdgJ"/>
</dbReference>
<dbReference type="Proteomes" id="UP000561045">
    <property type="component" value="Unassembled WGS sequence"/>
</dbReference>
<dbReference type="InterPro" id="IPR013976">
    <property type="entry name" value="HDOD"/>
</dbReference>
<dbReference type="EMBL" id="JACIET010000002">
    <property type="protein sequence ID" value="MBB4014505.1"/>
    <property type="molecule type" value="Genomic_DNA"/>
</dbReference>
<protein>
    <submittedName>
        <fullName evidence="2">HD-like signal output (HDOD) protein</fullName>
    </submittedName>
</protein>
<reference evidence="2 3" key="1">
    <citation type="submission" date="2020-08" db="EMBL/GenBank/DDBJ databases">
        <title>Genomic Encyclopedia of Type Strains, Phase IV (KMG-IV): sequencing the most valuable type-strain genomes for metagenomic binning, comparative biology and taxonomic classification.</title>
        <authorList>
            <person name="Goeker M."/>
        </authorList>
    </citation>
    <scope>NUCLEOTIDE SEQUENCE [LARGE SCALE GENOMIC DNA]</scope>
    <source>
        <strain evidence="2 3">DSM 106739</strain>
    </source>
</reference>
<sequence>MHHSDAPPTSPHTPEAFSAHGFKMLEDMAEELSGDLVFPICFEISVSLRRIADDPVPNAGRLLALISADPLVCLKILRLANAVASREGAPAVRDPGGAIALVGADRIAVWASRIAARQLLAARSMVDFVDHSEHLWRHSLTAACAAQVLAEKMTRLDPAEAMVAALAHDIGAFYMLYRAVQYPALRGNHDLVLPLVMQWHEDIGTSVLESLRAPRHFVEAIAHHDLPRAQPDTPRTLGDVVYMANLLAGGQPEWQQFEGEPAPLRHEKPAQAYLRLMPEIEARVSALRAAVA</sequence>
<name>A0A840BMN7_9RHOO</name>
<proteinExistence type="predicted"/>
<dbReference type="InterPro" id="IPR003607">
    <property type="entry name" value="HD/PDEase_dom"/>
</dbReference>
<keyword evidence="3" id="KW-1185">Reference proteome</keyword>
<comment type="caution">
    <text evidence="2">The sequence shown here is derived from an EMBL/GenBank/DDBJ whole genome shotgun (WGS) entry which is preliminary data.</text>
</comment>
<organism evidence="2 3">
    <name type="scientific">Niveibacterium umoris</name>
    <dbReference type="NCBI Taxonomy" id="1193620"/>
    <lineage>
        <taxon>Bacteria</taxon>
        <taxon>Pseudomonadati</taxon>
        <taxon>Pseudomonadota</taxon>
        <taxon>Betaproteobacteria</taxon>
        <taxon>Rhodocyclales</taxon>
        <taxon>Rhodocyclaceae</taxon>
        <taxon>Niveibacterium</taxon>
    </lineage>
</organism>
<dbReference type="AlphaFoldDB" id="A0A840BMN7"/>
<evidence type="ECO:0000313" key="2">
    <source>
        <dbReference type="EMBL" id="MBB4014505.1"/>
    </source>
</evidence>
<accession>A0A840BMN7</accession>
<dbReference type="PROSITE" id="PS51833">
    <property type="entry name" value="HDOD"/>
    <property type="match status" value="1"/>
</dbReference>
<dbReference type="Pfam" id="PF08668">
    <property type="entry name" value="HDOD"/>
    <property type="match status" value="1"/>
</dbReference>